<protein>
    <recommendedName>
        <fullName evidence="2">3-hydroxyisobutyryl-CoA hydrolase</fullName>
        <ecNumber evidence="2">3.1.2.4</ecNumber>
    </recommendedName>
</protein>
<accession>A0ABZ2C2C5</accession>
<keyword evidence="6" id="KW-1185">Reference proteome</keyword>
<dbReference type="CDD" id="cd06558">
    <property type="entry name" value="crotonase-like"/>
    <property type="match status" value="1"/>
</dbReference>
<evidence type="ECO:0000256" key="2">
    <source>
        <dbReference type="ARBA" id="ARBA00011915"/>
    </source>
</evidence>
<name>A0ABZ2C2C5_9PROT</name>
<reference evidence="5 6" key="1">
    <citation type="journal article" date="2024" name="Environ. Microbiol.">
        <title>Novel evolutionary insights on the interactions of the Holosporales (Alphaproteobacteria) with eukaryotic hosts from comparative genomics.</title>
        <authorList>
            <person name="Giovannini M."/>
            <person name="Petroni G."/>
            <person name="Castelli M."/>
        </authorList>
    </citation>
    <scope>NUCLEOTIDE SEQUENCE [LARGE SCALE GENOMIC DNA]</scope>
    <source>
        <strain evidence="5 6">US_Bl 15I1</strain>
    </source>
</reference>
<evidence type="ECO:0000259" key="4">
    <source>
        <dbReference type="Pfam" id="PF16113"/>
    </source>
</evidence>
<dbReference type="SUPFAM" id="SSF52096">
    <property type="entry name" value="ClpP/crotonase"/>
    <property type="match status" value="1"/>
</dbReference>
<keyword evidence="3" id="KW-0378">Hydrolase</keyword>
<evidence type="ECO:0000313" key="6">
    <source>
        <dbReference type="Proteomes" id="UP001330434"/>
    </source>
</evidence>
<dbReference type="Pfam" id="PF16113">
    <property type="entry name" value="ECH_2"/>
    <property type="match status" value="1"/>
</dbReference>
<dbReference type="Gene3D" id="3.90.226.10">
    <property type="entry name" value="2-enoyl-CoA Hydratase, Chain A, domain 1"/>
    <property type="match status" value="1"/>
</dbReference>
<evidence type="ECO:0000256" key="1">
    <source>
        <dbReference type="ARBA" id="ARBA00001709"/>
    </source>
</evidence>
<feature type="domain" description="Enoyl-CoA hydratase/isomerase" evidence="4">
    <location>
        <begin position="1"/>
        <end position="230"/>
    </location>
</feature>
<dbReference type="InterPro" id="IPR045004">
    <property type="entry name" value="ECH_dom"/>
</dbReference>
<dbReference type="EC" id="3.1.2.4" evidence="2"/>
<evidence type="ECO:0000313" key="5">
    <source>
        <dbReference type="EMBL" id="WVX66228.1"/>
    </source>
</evidence>
<dbReference type="EMBL" id="CP133270">
    <property type="protein sequence ID" value="WVX66228.1"/>
    <property type="molecule type" value="Genomic_DNA"/>
</dbReference>
<evidence type="ECO:0000256" key="3">
    <source>
        <dbReference type="ARBA" id="ARBA00022801"/>
    </source>
</evidence>
<dbReference type="Proteomes" id="UP001330434">
    <property type="component" value="Chromosome"/>
</dbReference>
<proteinExistence type="predicted"/>
<organism evidence="5 6">
    <name type="scientific">Candidatus Bealeia paramacronuclearis</name>
    <dbReference type="NCBI Taxonomy" id="1921001"/>
    <lineage>
        <taxon>Bacteria</taxon>
        <taxon>Pseudomonadati</taxon>
        <taxon>Pseudomonadota</taxon>
        <taxon>Alphaproteobacteria</taxon>
        <taxon>Holosporales</taxon>
        <taxon>Holosporaceae</taxon>
        <taxon>Candidatus Bealeia</taxon>
    </lineage>
</organism>
<dbReference type="InterPro" id="IPR029045">
    <property type="entry name" value="ClpP/crotonase-like_dom_sf"/>
</dbReference>
<dbReference type="PANTHER" id="PTHR43176">
    <property type="entry name" value="3-HYDROXYISOBUTYRYL-COA HYDROLASE-RELATED"/>
    <property type="match status" value="1"/>
</dbReference>
<gene>
    <name evidence="5" type="ORF">Bealeia1_00403</name>
</gene>
<dbReference type="PANTHER" id="PTHR43176:SF3">
    <property type="entry name" value="3-HYDROXYISOBUTYRYL-COA HYDROLASE, MITOCHONDRIAL"/>
    <property type="match status" value="1"/>
</dbReference>
<sequence length="242" mass="26959">MIHGIAMGGGLGVSVNGKYRILSESVMIAMPETGIGFFPDVGGTTFLSQAPGKMGLYLALTGARLKASDSLYAGLGTHHIPHAEWEKFKRDLQKTEDLEGLLKNYEKKLAPSELAQEQKRIDDHFGRDSVEAILKSLEKDASLFGERTYETLKSKSPLSLKIAFEQIIKHDKSSPFFETMKREFRISQHLMHSHDFYEGVRAVLVDKDQSPHWSPSTLEGATSEMVSSYFASLGEKELTPHI</sequence>
<comment type="catalytic activity">
    <reaction evidence="1">
        <text>3-hydroxy-2-methylpropanoyl-CoA + H2O = 3-hydroxy-2-methylpropanoate + CoA + H(+)</text>
        <dbReference type="Rhea" id="RHEA:20888"/>
        <dbReference type="ChEBI" id="CHEBI:11805"/>
        <dbReference type="ChEBI" id="CHEBI:15377"/>
        <dbReference type="ChEBI" id="CHEBI:15378"/>
        <dbReference type="ChEBI" id="CHEBI:57287"/>
        <dbReference type="ChEBI" id="CHEBI:57340"/>
        <dbReference type="EC" id="3.1.2.4"/>
    </reaction>
</comment>
<dbReference type="InterPro" id="IPR032259">
    <property type="entry name" value="HIBYL-CoA-H"/>
</dbReference>